<dbReference type="Gene3D" id="3.10.10.10">
    <property type="entry name" value="HIV Type 1 Reverse Transcriptase, subunit A, domain 1"/>
    <property type="match status" value="1"/>
</dbReference>
<reference evidence="1" key="2">
    <citation type="submission" date="2022-01" db="EMBL/GenBank/DDBJ databases">
        <authorList>
            <person name="Yamashiro T."/>
            <person name="Shiraishi A."/>
            <person name="Satake H."/>
            <person name="Nakayama K."/>
        </authorList>
    </citation>
    <scope>NUCLEOTIDE SEQUENCE</scope>
</reference>
<dbReference type="PANTHER" id="PTHR15503:SF45">
    <property type="entry name" value="RNA-DIRECTED DNA POLYMERASE HOMOLOG"/>
    <property type="match status" value="1"/>
</dbReference>
<organism evidence="1 2">
    <name type="scientific">Tanacetum coccineum</name>
    <dbReference type="NCBI Taxonomy" id="301880"/>
    <lineage>
        <taxon>Eukaryota</taxon>
        <taxon>Viridiplantae</taxon>
        <taxon>Streptophyta</taxon>
        <taxon>Embryophyta</taxon>
        <taxon>Tracheophyta</taxon>
        <taxon>Spermatophyta</taxon>
        <taxon>Magnoliopsida</taxon>
        <taxon>eudicotyledons</taxon>
        <taxon>Gunneridae</taxon>
        <taxon>Pentapetalae</taxon>
        <taxon>asterids</taxon>
        <taxon>campanulids</taxon>
        <taxon>Asterales</taxon>
        <taxon>Asteraceae</taxon>
        <taxon>Asteroideae</taxon>
        <taxon>Anthemideae</taxon>
        <taxon>Anthemidinae</taxon>
        <taxon>Tanacetum</taxon>
    </lineage>
</organism>
<dbReference type="InterPro" id="IPR032567">
    <property type="entry name" value="RTL1-rel"/>
</dbReference>
<dbReference type="EMBL" id="BQNB010021582">
    <property type="protein sequence ID" value="GJU07893.1"/>
    <property type="molecule type" value="Genomic_DNA"/>
</dbReference>
<comment type="caution">
    <text evidence="1">The sequence shown here is derived from an EMBL/GenBank/DDBJ whole genome shotgun (WGS) entry which is preliminary data.</text>
</comment>
<evidence type="ECO:0008006" key="3">
    <source>
        <dbReference type="Google" id="ProtNLM"/>
    </source>
</evidence>
<sequence length="200" mass="22663">MVLPEHPSDTKVFTMKMEILLEPTFNKLLASAAATTLGLWGLCWPFKEFLGILPDPGIFSTDKPGIPWFLQALSTKLNKTLSCGLLPNNTLQDNPDDFPEVFPDELPGLPPPRQVEFRIDLIPSAAPVVRAPYHLAPYEMKELSKQLQELSKKGFIRPSSSPWGAPVTHQLRNLEERHSNYTFRTLMDIMKYSSHAFWTD</sequence>
<keyword evidence="2" id="KW-1185">Reference proteome</keyword>
<dbReference type="Proteomes" id="UP001151760">
    <property type="component" value="Unassembled WGS sequence"/>
</dbReference>
<reference evidence="1" key="1">
    <citation type="journal article" date="2022" name="Int. J. Mol. Sci.">
        <title>Draft Genome of Tanacetum Coccineum: Genomic Comparison of Closely Related Tanacetum-Family Plants.</title>
        <authorList>
            <person name="Yamashiro T."/>
            <person name="Shiraishi A."/>
            <person name="Nakayama K."/>
            <person name="Satake H."/>
        </authorList>
    </citation>
    <scope>NUCLEOTIDE SEQUENCE</scope>
</reference>
<gene>
    <name evidence="1" type="ORF">Tco_1124323</name>
</gene>
<evidence type="ECO:0000313" key="2">
    <source>
        <dbReference type="Proteomes" id="UP001151760"/>
    </source>
</evidence>
<accession>A0ABQ5J8U6</accession>
<proteinExistence type="predicted"/>
<dbReference type="SUPFAM" id="SSF56672">
    <property type="entry name" value="DNA/RNA polymerases"/>
    <property type="match status" value="1"/>
</dbReference>
<dbReference type="PANTHER" id="PTHR15503">
    <property type="entry name" value="LDOC1 RELATED"/>
    <property type="match status" value="1"/>
</dbReference>
<dbReference type="InterPro" id="IPR043502">
    <property type="entry name" value="DNA/RNA_pol_sf"/>
</dbReference>
<protein>
    <recommendedName>
        <fullName evidence="3">Reverse transcriptase domain-containing protein</fullName>
    </recommendedName>
</protein>
<evidence type="ECO:0000313" key="1">
    <source>
        <dbReference type="EMBL" id="GJU07893.1"/>
    </source>
</evidence>
<name>A0ABQ5J8U6_9ASTR</name>